<sequence length="70" mass="6933">MRSPGLVTVGGHVVTSGPDGASLELTLTHKGLLAGLVGLLTSGLTRRNVALEAAGLKARGEKLSGGDAAR</sequence>
<dbReference type="RefSeq" id="WP_285458407.1">
    <property type="nucleotide sequence ID" value="NZ_CP127173.1"/>
</dbReference>
<dbReference type="Proteomes" id="UP001227101">
    <property type="component" value="Chromosome"/>
</dbReference>
<organism evidence="1 2">
    <name type="scientific">Amycolatopsis nalaikhensis</name>
    <dbReference type="NCBI Taxonomy" id="715472"/>
    <lineage>
        <taxon>Bacteria</taxon>
        <taxon>Bacillati</taxon>
        <taxon>Actinomycetota</taxon>
        <taxon>Actinomycetes</taxon>
        <taxon>Pseudonocardiales</taxon>
        <taxon>Pseudonocardiaceae</taxon>
        <taxon>Amycolatopsis</taxon>
    </lineage>
</organism>
<name>A0ABY8XYW1_9PSEU</name>
<evidence type="ECO:0000313" key="1">
    <source>
        <dbReference type="EMBL" id="WIV60808.1"/>
    </source>
</evidence>
<dbReference type="EMBL" id="CP127173">
    <property type="protein sequence ID" value="WIV60808.1"/>
    <property type="molecule type" value="Genomic_DNA"/>
</dbReference>
<gene>
    <name evidence="1" type="ORF">QP939_20435</name>
</gene>
<evidence type="ECO:0000313" key="2">
    <source>
        <dbReference type="Proteomes" id="UP001227101"/>
    </source>
</evidence>
<reference evidence="1 2" key="1">
    <citation type="submission" date="2023-06" db="EMBL/GenBank/DDBJ databases">
        <authorList>
            <person name="Oyuntsetseg B."/>
            <person name="Kim S.B."/>
        </authorList>
    </citation>
    <scope>NUCLEOTIDE SEQUENCE [LARGE SCALE GENOMIC DNA]</scope>
    <source>
        <strain evidence="1 2">2-2</strain>
    </source>
</reference>
<keyword evidence="2" id="KW-1185">Reference proteome</keyword>
<proteinExistence type="predicted"/>
<protein>
    <submittedName>
        <fullName evidence="1">Uncharacterized protein</fullName>
    </submittedName>
</protein>
<accession>A0ABY8XYW1</accession>